<dbReference type="Pfam" id="PF12833">
    <property type="entry name" value="HTH_18"/>
    <property type="match status" value="1"/>
</dbReference>
<gene>
    <name evidence="5" type="ORF">A4D02_05445</name>
</gene>
<dbReference type="EMBL" id="LWBO01000012">
    <property type="protein sequence ID" value="OQP48165.1"/>
    <property type="molecule type" value="Genomic_DNA"/>
</dbReference>
<dbReference type="RefSeq" id="WP_014221346.1">
    <property type="nucleotide sequence ID" value="NZ_LWBO01000012.1"/>
</dbReference>
<comment type="caution">
    <text evidence="5">The sequence shown here is derived from an EMBL/GenBank/DDBJ whole genome shotgun (WGS) entry which is preliminary data.</text>
</comment>
<proteinExistence type="predicted"/>
<keyword evidence="2" id="KW-0238">DNA-binding</keyword>
<dbReference type="PROSITE" id="PS00041">
    <property type="entry name" value="HTH_ARAC_FAMILY_1"/>
    <property type="match status" value="1"/>
</dbReference>
<name>A0ABX3NVV6_9BACT</name>
<keyword evidence="6" id="KW-1185">Reference proteome</keyword>
<keyword evidence="1" id="KW-0805">Transcription regulation</keyword>
<sequence>MKHISILVLEDATMSSIDSSYQILTRINDFLKYQGKEPFYTIEMVGLQANTALSKGLYSIHADKTIAAINQTDVIVIPLICGDFSQTFAKNKPYASWLLSQYQNGAEIVCLCVGSFFLASTGLLNGKKCAIHWAARNEFVSMFPDIHIIDDNIITDENRIYTCGGGFSYLNLLLYVIEKHLGREMSVLASKMFEIDIERKNQQPFIIFVGQKKHGDPQVLKAQEYIENNPEALYTIDELCTKLAVGRRTFERRFKKSTGNSIAEYIQRVKVEYAKKQLETGNKNINEIIYEVGYNDTDAFRRVFKKHTDLSLADYRKKYRV</sequence>
<dbReference type="PANTHER" id="PTHR43280">
    <property type="entry name" value="ARAC-FAMILY TRANSCRIPTIONAL REGULATOR"/>
    <property type="match status" value="1"/>
</dbReference>
<feature type="domain" description="HTH araC/xylS-type" evidence="4">
    <location>
        <begin position="220"/>
        <end position="318"/>
    </location>
</feature>
<dbReference type="SUPFAM" id="SSF52317">
    <property type="entry name" value="Class I glutamine amidotransferase-like"/>
    <property type="match status" value="1"/>
</dbReference>
<dbReference type="InterPro" id="IPR018060">
    <property type="entry name" value="HTH_AraC"/>
</dbReference>
<dbReference type="Pfam" id="PF01965">
    <property type="entry name" value="DJ-1_PfpI"/>
    <property type="match status" value="1"/>
</dbReference>
<dbReference type="Proteomes" id="UP000192277">
    <property type="component" value="Unassembled WGS sequence"/>
</dbReference>
<accession>A0ABX3NVV6</accession>
<dbReference type="SMART" id="SM00342">
    <property type="entry name" value="HTH_ARAC"/>
    <property type="match status" value="1"/>
</dbReference>
<reference evidence="5 6" key="1">
    <citation type="submission" date="2016-04" db="EMBL/GenBank/DDBJ databases">
        <authorList>
            <person name="Chen L."/>
            <person name="Zhuang W."/>
            <person name="Wang G."/>
        </authorList>
    </citation>
    <scope>NUCLEOTIDE SEQUENCE [LARGE SCALE GENOMIC DNA]</scope>
    <source>
        <strain evidence="6">GR20</strain>
    </source>
</reference>
<dbReference type="SUPFAM" id="SSF46689">
    <property type="entry name" value="Homeodomain-like"/>
    <property type="match status" value="2"/>
</dbReference>
<dbReference type="InterPro" id="IPR009057">
    <property type="entry name" value="Homeodomain-like_sf"/>
</dbReference>
<dbReference type="InterPro" id="IPR018062">
    <property type="entry name" value="HTH_AraC-typ_CS"/>
</dbReference>
<evidence type="ECO:0000313" key="5">
    <source>
        <dbReference type="EMBL" id="OQP48165.1"/>
    </source>
</evidence>
<dbReference type="PROSITE" id="PS01124">
    <property type="entry name" value="HTH_ARAC_FAMILY_2"/>
    <property type="match status" value="1"/>
</dbReference>
<evidence type="ECO:0000313" key="6">
    <source>
        <dbReference type="Proteomes" id="UP000192277"/>
    </source>
</evidence>
<evidence type="ECO:0000259" key="4">
    <source>
        <dbReference type="PROSITE" id="PS01124"/>
    </source>
</evidence>
<organism evidence="5 6">
    <name type="scientific">Niastella koreensis</name>
    <dbReference type="NCBI Taxonomy" id="354356"/>
    <lineage>
        <taxon>Bacteria</taxon>
        <taxon>Pseudomonadati</taxon>
        <taxon>Bacteroidota</taxon>
        <taxon>Chitinophagia</taxon>
        <taxon>Chitinophagales</taxon>
        <taxon>Chitinophagaceae</taxon>
        <taxon>Niastella</taxon>
    </lineage>
</organism>
<evidence type="ECO:0000256" key="2">
    <source>
        <dbReference type="ARBA" id="ARBA00023125"/>
    </source>
</evidence>
<protein>
    <submittedName>
        <fullName evidence="5">AraC family transcriptional regulator</fullName>
    </submittedName>
</protein>
<dbReference type="PANTHER" id="PTHR43280:SF10">
    <property type="entry name" value="REGULATORY PROTEIN POCR"/>
    <property type="match status" value="1"/>
</dbReference>
<evidence type="ECO:0000256" key="3">
    <source>
        <dbReference type="ARBA" id="ARBA00023163"/>
    </source>
</evidence>
<dbReference type="InterPro" id="IPR002818">
    <property type="entry name" value="DJ-1/PfpI"/>
</dbReference>
<dbReference type="InterPro" id="IPR029062">
    <property type="entry name" value="Class_I_gatase-like"/>
</dbReference>
<dbReference type="Gene3D" id="3.40.50.880">
    <property type="match status" value="1"/>
</dbReference>
<evidence type="ECO:0000256" key="1">
    <source>
        <dbReference type="ARBA" id="ARBA00023015"/>
    </source>
</evidence>
<dbReference type="Gene3D" id="1.10.10.60">
    <property type="entry name" value="Homeodomain-like"/>
    <property type="match status" value="2"/>
</dbReference>
<keyword evidence="3" id="KW-0804">Transcription</keyword>